<evidence type="ECO:0000256" key="1">
    <source>
        <dbReference type="ARBA" id="ARBA00023224"/>
    </source>
</evidence>
<feature type="compositionally biased region" description="Low complexity" evidence="5">
    <location>
        <begin position="259"/>
        <end position="269"/>
    </location>
</feature>
<dbReference type="Proteomes" id="UP000467637">
    <property type="component" value="Unassembled WGS sequence"/>
</dbReference>
<evidence type="ECO:0000256" key="5">
    <source>
        <dbReference type="SAM" id="MobiDB-lite"/>
    </source>
</evidence>
<dbReference type="InterPro" id="IPR004090">
    <property type="entry name" value="Chemotax_Me-accpt_rcpt"/>
</dbReference>
<dbReference type="PRINTS" id="PR00260">
    <property type="entry name" value="CHEMTRNSDUCR"/>
</dbReference>
<feature type="domain" description="Methyl-accepting transducer" evidence="7">
    <location>
        <begin position="214"/>
        <end position="450"/>
    </location>
</feature>
<keyword evidence="6" id="KW-1133">Transmembrane helix</keyword>
<feature type="coiled-coil region" evidence="4">
    <location>
        <begin position="418"/>
        <end position="445"/>
    </location>
</feature>
<dbReference type="Pfam" id="PF00015">
    <property type="entry name" value="MCPsignal"/>
    <property type="match status" value="1"/>
</dbReference>
<keyword evidence="1 3" id="KW-0807">Transducer</keyword>
<feature type="transmembrane region" description="Helical" evidence="6">
    <location>
        <begin position="124"/>
        <end position="143"/>
    </location>
</feature>
<evidence type="ECO:0000256" key="4">
    <source>
        <dbReference type="SAM" id="Coils"/>
    </source>
</evidence>
<evidence type="ECO:0000259" key="7">
    <source>
        <dbReference type="PROSITE" id="PS50111"/>
    </source>
</evidence>
<feature type="transmembrane region" description="Helical" evidence="6">
    <location>
        <begin position="30"/>
        <end position="47"/>
    </location>
</feature>
<dbReference type="PANTHER" id="PTHR32089:SF112">
    <property type="entry name" value="LYSOZYME-LIKE PROTEIN-RELATED"/>
    <property type="match status" value="1"/>
</dbReference>
<feature type="transmembrane region" description="Helical" evidence="6">
    <location>
        <begin position="53"/>
        <end position="72"/>
    </location>
</feature>
<protein>
    <submittedName>
        <fullName evidence="8">Methyl-accepting chemotaxis protein</fullName>
    </submittedName>
</protein>
<dbReference type="EMBL" id="WSEM01000023">
    <property type="protein sequence ID" value="MVQ38335.1"/>
    <property type="molecule type" value="Genomic_DNA"/>
</dbReference>
<evidence type="ECO:0000313" key="8">
    <source>
        <dbReference type="EMBL" id="MVQ38335.1"/>
    </source>
</evidence>
<dbReference type="InterPro" id="IPR004089">
    <property type="entry name" value="MCPsignal_dom"/>
</dbReference>
<feature type="region of interest" description="Disordered" evidence="5">
    <location>
        <begin position="259"/>
        <end position="283"/>
    </location>
</feature>
<dbReference type="PROSITE" id="PS50111">
    <property type="entry name" value="CHEMOTAXIS_TRANSDUC_2"/>
    <property type="match status" value="1"/>
</dbReference>
<accession>A0ABW9UIQ8</accession>
<dbReference type="CDD" id="cd11386">
    <property type="entry name" value="MCP_signal"/>
    <property type="match status" value="1"/>
</dbReference>
<keyword evidence="9" id="KW-1185">Reference proteome</keyword>
<comment type="caution">
    <text evidence="8">The sequence shown here is derived from an EMBL/GenBank/DDBJ whole genome shotgun (WGS) entry which is preliminary data.</text>
</comment>
<evidence type="ECO:0000313" key="9">
    <source>
        <dbReference type="Proteomes" id="UP000467637"/>
    </source>
</evidence>
<keyword evidence="4" id="KW-0175">Coiled coil</keyword>
<sequence>MSIFVEKFIEKRGDDQMTAQMLELHKRNGLMVKLLWACLVLGMGASYRSMGVVMTLLTFGAPIAVICTLLIWRKIGVTYTKYIIAIGLNVISYFFMTHNHALSSMLILYLSLALVSLYMDYKPLLLNGVIGIVNLNYFCSTLSGPIDYIAINAFYVLIIITLIGQGQIGFRLLSRVAQSARESEVSRMKTEEVLAGVRTTTEALGTSSNTLHENASVTGRITEEVVAAFQEISIGIESQATSITDITTAIQDVNETVEMTSSASNTMSSRSRDTARMTNEGKSQMEDLTHKIKDITVIVTETSSIMNEVNEENVKIGNIVTTIADIANQTNLLSLNASIEAARAGEHGKGFAVVAGEIRKLAMNAHVASTDISEILGSIQQKVETAVEKVAIGKLAVESGRKSAESVDQLFEVINTNTAEVMEQAENLQRMNQQLQLSSQKVAEEMTSVAAITEESAASVQQVLASAEVQQKRVEDIVDSIRQLYGLTLDLKLLMDK</sequence>
<dbReference type="SUPFAM" id="SSF58104">
    <property type="entry name" value="Methyl-accepting chemotaxis protein (MCP) signaling domain"/>
    <property type="match status" value="1"/>
</dbReference>
<keyword evidence="6" id="KW-0472">Membrane</keyword>
<name>A0ABW9UIQ8_9BACL</name>
<evidence type="ECO:0000256" key="2">
    <source>
        <dbReference type="ARBA" id="ARBA00029447"/>
    </source>
</evidence>
<feature type="transmembrane region" description="Helical" evidence="6">
    <location>
        <begin position="149"/>
        <end position="173"/>
    </location>
</feature>
<dbReference type="PANTHER" id="PTHR32089">
    <property type="entry name" value="METHYL-ACCEPTING CHEMOTAXIS PROTEIN MCPB"/>
    <property type="match status" value="1"/>
</dbReference>
<reference evidence="8 9" key="1">
    <citation type="submission" date="2019-12" db="EMBL/GenBank/DDBJ databases">
        <authorList>
            <person name="Huq M.A."/>
        </authorList>
    </citation>
    <scope>NUCLEOTIDE SEQUENCE [LARGE SCALE GENOMIC DNA]</scope>
    <source>
        <strain evidence="8 9">MAH-34</strain>
    </source>
</reference>
<evidence type="ECO:0000256" key="3">
    <source>
        <dbReference type="PROSITE-ProRule" id="PRU00284"/>
    </source>
</evidence>
<dbReference type="Gene3D" id="1.10.287.950">
    <property type="entry name" value="Methyl-accepting chemotaxis protein"/>
    <property type="match status" value="1"/>
</dbReference>
<dbReference type="SMART" id="SM00283">
    <property type="entry name" value="MA"/>
    <property type="match status" value="1"/>
</dbReference>
<organism evidence="8 9">
    <name type="scientific">Paenibacillus anseongense</name>
    <dbReference type="NCBI Taxonomy" id="2682845"/>
    <lineage>
        <taxon>Bacteria</taxon>
        <taxon>Bacillati</taxon>
        <taxon>Bacillota</taxon>
        <taxon>Bacilli</taxon>
        <taxon>Bacillales</taxon>
        <taxon>Paenibacillaceae</taxon>
        <taxon>Paenibacillus</taxon>
    </lineage>
</organism>
<gene>
    <name evidence="8" type="ORF">GON05_27285</name>
</gene>
<keyword evidence="6" id="KW-0812">Transmembrane</keyword>
<evidence type="ECO:0000256" key="6">
    <source>
        <dbReference type="SAM" id="Phobius"/>
    </source>
</evidence>
<proteinExistence type="inferred from homology"/>
<comment type="similarity">
    <text evidence="2">Belongs to the methyl-accepting chemotaxis (MCP) protein family.</text>
</comment>
<feature type="transmembrane region" description="Helical" evidence="6">
    <location>
        <begin position="79"/>
        <end position="96"/>
    </location>
</feature>